<feature type="region of interest" description="Disordered" evidence="1">
    <location>
        <begin position="36"/>
        <end position="57"/>
    </location>
</feature>
<feature type="compositionally biased region" description="Low complexity" evidence="1">
    <location>
        <begin position="1035"/>
        <end position="1051"/>
    </location>
</feature>
<evidence type="ECO:0000256" key="1">
    <source>
        <dbReference type="SAM" id="MobiDB-lite"/>
    </source>
</evidence>
<feature type="compositionally biased region" description="Pro residues" evidence="1">
    <location>
        <begin position="678"/>
        <end position="691"/>
    </location>
</feature>
<protein>
    <submittedName>
        <fullName evidence="2">Uncharacterized protein</fullName>
    </submittedName>
</protein>
<dbReference type="Proteomes" id="UP001217485">
    <property type="component" value="Unassembled WGS sequence"/>
</dbReference>
<comment type="caution">
    <text evidence="2">The sequence shown here is derived from an EMBL/GenBank/DDBJ whole genome shotgun (WGS) entry which is preliminary data.</text>
</comment>
<accession>A0ABT5BX93</accession>
<evidence type="ECO:0000313" key="3">
    <source>
        <dbReference type="Proteomes" id="UP001217485"/>
    </source>
</evidence>
<organism evidence="2 3">
    <name type="scientific">Sorangium atrum</name>
    <dbReference type="NCBI Taxonomy" id="2995308"/>
    <lineage>
        <taxon>Bacteria</taxon>
        <taxon>Pseudomonadati</taxon>
        <taxon>Myxococcota</taxon>
        <taxon>Polyangia</taxon>
        <taxon>Polyangiales</taxon>
        <taxon>Polyangiaceae</taxon>
        <taxon>Sorangium</taxon>
    </lineage>
</organism>
<proteinExistence type="predicted"/>
<feature type="region of interest" description="Disordered" evidence="1">
    <location>
        <begin position="654"/>
        <end position="692"/>
    </location>
</feature>
<gene>
    <name evidence="2" type="ORF">POL72_10425</name>
</gene>
<keyword evidence="3" id="KW-1185">Reference proteome</keyword>
<evidence type="ECO:0000313" key="2">
    <source>
        <dbReference type="EMBL" id="MDC0678149.1"/>
    </source>
</evidence>
<sequence>MMQSRAAGAPRLAAPPRRSRRAAALLAALALARCGGAPPRPAPQERGAPAAALPPPPAPVPARWVDASGATAIGPRVAGGTIALVGGQRVLVGADGVARQETAACPEPLIELVLVPSGTGPRLVGRGVRGVYRFDDPLGAPAVLARSETDLQRIGGGPAVVAVWDAISDVPIFLDIETGQPRTLPGLPALPLRALAFRDARHGAGLFEAAGLAVTADGGASWRPVAPSPGGDGEDADPAALLRLADVRLRDGELIAVTQGRASSSGQREARILVAEARLGPAPADDAPEPGPGAPLLRWIRATGRHPLEAAISSGAAWSSTAITASHGVLARLDLATGALQEVAPFGRGDWLNACGVGRAGRAAWVACALGEGGPDGRHDPFGVLQVKPGRPLGSEPPVLVRSGEAELRVSPSGGALLLAPCDADDEGSVCVRQPSGRWSTVRPGTDVRWRGAGALADGRIAILRGLWDSDVAPRDEPAPRGGDGREGAAPGAQVAVIDAGGREAPLLPLGWLRGGGDDVNVVSPIEEGQDGALSFVVADEAGDLTAVVLSPGGQASRARLAGAAHAVVHAGRGIAVGEGKVLASDDAGRTWSPIEVPPQAAEEIAQSGDLLAEPGMLAVNEVGLRIATHLRVGWGPPLPAQGAPSGGAALGAAPLLPVRPPPAPALPERALACTTQPGPPPSPAGVPPPRSAQEALALLARDAKPGPDDQRRVSSVSARRWGQLSTVAALEVRSPAGAAAKGAGAGLQPRGASAAPRATWTLRWLDPTELQARVRSWTGPAPEGVGRDAILARFAASGGRILFGVRASGRDVLIQVRPGRGAEVAEVPQELMPEAEVAFSEAPDGPVAWLRGASLVVWSSGEAPRPIASLANLGEPALGEPTSAGVPLLLSFHGLTLGRTVPIPPAATTGQGATAKAPPLLPLDGWAIVPNVRTELTRMPACAARPPGARFLLDRASAFATVDGHRAPASTAVYDVRVSGRDVCVAKIAALMDLERRTDGQPGASPLAFVRADLAARRAEGGDRGIGQGAGKPAATEATEGKAAGKPAGRPARRLACSLAVRP</sequence>
<feature type="region of interest" description="Disordered" evidence="1">
    <location>
        <begin position="1021"/>
        <end position="1064"/>
    </location>
</feature>
<name>A0ABT5BX93_9BACT</name>
<reference evidence="2 3" key="1">
    <citation type="submission" date="2023-01" db="EMBL/GenBank/DDBJ databases">
        <title>Minimal conservation of predation-associated metabolite biosynthetic gene clusters underscores biosynthetic potential of Myxococcota including descriptions for ten novel species: Archangium lansinium sp. nov., Myxococcus landrumus sp. nov., Nannocystis bai.</title>
        <authorList>
            <person name="Ahearne A."/>
            <person name="Stevens C."/>
            <person name="Dowd S."/>
        </authorList>
    </citation>
    <scope>NUCLEOTIDE SEQUENCE [LARGE SCALE GENOMIC DNA]</scope>
    <source>
        <strain evidence="2 3">WIWO2</strain>
    </source>
</reference>
<dbReference type="RefSeq" id="WP_272094921.1">
    <property type="nucleotide sequence ID" value="NZ_JAQNDK010000001.1"/>
</dbReference>
<dbReference type="EMBL" id="JAQNDK010000001">
    <property type="protein sequence ID" value="MDC0678149.1"/>
    <property type="molecule type" value="Genomic_DNA"/>
</dbReference>